<dbReference type="OrthoDB" id="6980330at2"/>
<organism evidence="2 4">
    <name type="scientific">Pseudomonas costantinii</name>
    <dbReference type="NCBI Taxonomy" id="168469"/>
    <lineage>
        <taxon>Bacteria</taxon>
        <taxon>Pseudomonadati</taxon>
        <taxon>Pseudomonadota</taxon>
        <taxon>Gammaproteobacteria</taxon>
        <taxon>Pseudomonadales</taxon>
        <taxon>Pseudomonadaceae</taxon>
        <taxon>Pseudomonas</taxon>
    </lineage>
</organism>
<sequence>MYQRRTQAFWSKAGYYALLTLLAVVDVFTGGGWLGGSVDRKRVFSPGFVALCVLVAVFELMVLSHFYGARG</sequence>
<keyword evidence="1" id="KW-1133">Transmembrane helix</keyword>
<proteinExistence type="predicted"/>
<evidence type="ECO:0000256" key="1">
    <source>
        <dbReference type="SAM" id="Phobius"/>
    </source>
</evidence>
<reference evidence="2 4" key="1">
    <citation type="submission" date="2016-08" db="EMBL/GenBank/DDBJ databases">
        <title>Draft genome sequence of Pseudomonas costantinii LMG 22119, type strain isolated from cultivated mushroom (Agaricus bisporus) sporophores.</title>
        <authorList>
            <person name="Tambong J.T."/>
        </authorList>
    </citation>
    <scope>NUCLEOTIDE SEQUENCE [LARGE SCALE GENOMIC DNA]</scope>
    <source>
        <strain evidence="2 4">LMG 22119</strain>
    </source>
</reference>
<dbReference type="Proteomes" id="UP000181661">
    <property type="component" value="Unassembled WGS sequence"/>
</dbReference>
<gene>
    <name evidence="2" type="ORF">BFL40_27630</name>
    <name evidence="3" type="ORF">SAMN04515675_6103</name>
</gene>
<keyword evidence="1" id="KW-0472">Membrane</keyword>
<comment type="caution">
    <text evidence="2">The sequence shown here is derived from an EMBL/GenBank/DDBJ whole genome shotgun (WGS) entry which is preliminary data.</text>
</comment>
<accession>A0A1S2UIG7</accession>
<feature type="transmembrane region" description="Helical" evidence="1">
    <location>
        <begin position="15"/>
        <end position="36"/>
    </location>
</feature>
<evidence type="ECO:0000313" key="5">
    <source>
        <dbReference type="Proteomes" id="UP000182179"/>
    </source>
</evidence>
<keyword evidence="5" id="KW-1185">Reference proteome</keyword>
<reference evidence="3 5" key="2">
    <citation type="submission" date="2016-10" db="EMBL/GenBank/DDBJ databases">
        <authorList>
            <person name="Varghese N."/>
            <person name="Submissions S."/>
        </authorList>
    </citation>
    <scope>NUCLEOTIDE SEQUENCE [LARGE SCALE GENOMIC DNA]</scope>
    <source>
        <strain evidence="3 5">BS2773</strain>
    </source>
</reference>
<name>A0A1S2UIG7_9PSED</name>
<dbReference type="Proteomes" id="UP000182179">
    <property type="component" value="Unassembled WGS sequence"/>
</dbReference>
<dbReference type="AlphaFoldDB" id="A0A1S2UIG7"/>
<evidence type="ECO:0000313" key="4">
    <source>
        <dbReference type="Proteomes" id="UP000181661"/>
    </source>
</evidence>
<keyword evidence="1" id="KW-0812">Transmembrane</keyword>
<evidence type="ECO:0000313" key="3">
    <source>
        <dbReference type="EMBL" id="SEE53730.1"/>
    </source>
</evidence>
<evidence type="ECO:0000313" key="2">
    <source>
        <dbReference type="EMBL" id="OIN46009.1"/>
    </source>
</evidence>
<dbReference type="EMBL" id="MDDR01000052">
    <property type="protein sequence ID" value="OIN46009.1"/>
    <property type="molecule type" value="Genomic_DNA"/>
</dbReference>
<dbReference type="EMBL" id="FNTS01000002">
    <property type="protein sequence ID" value="SEE53730.1"/>
    <property type="molecule type" value="Genomic_DNA"/>
</dbReference>
<protein>
    <submittedName>
        <fullName evidence="2">Uncharacterized protein</fullName>
    </submittedName>
</protein>
<feature type="transmembrane region" description="Helical" evidence="1">
    <location>
        <begin position="48"/>
        <end position="68"/>
    </location>
</feature>